<dbReference type="InterPro" id="IPR050503">
    <property type="entry name" value="cAMP-dep_PK_reg_su-like"/>
</dbReference>
<dbReference type="Gene3D" id="2.60.120.10">
    <property type="entry name" value="Jelly Rolls"/>
    <property type="match status" value="2"/>
</dbReference>
<evidence type="ECO:0000259" key="3">
    <source>
        <dbReference type="PROSITE" id="PS50042"/>
    </source>
</evidence>
<dbReference type="Proteomes" id="UP001165060">
    <property type="component" value="Unassembled WGS sequence"/>
</dbReference>
<feature type="non-terminal residue" evidence="4">
    <location>
        <position position="940"/>
    </location>
</feature>
<dbReference type="EMBL" id="BRYB01001760">
    <property type="protein sequence ID" value="GMI33090.1"/>
    <property type="molecule type" value="Genomic_DNA"/>
</dbReference>
<feature type="compositionally biased region" description="Acidic residues" evidence="2">
    <location>
        <begin position="73"/>
        <end position="84"/>
    </location>
</feature>
<feature type="region of interest" description="Disordered" evidence="2">
    <location>
        <begin position="1"/>
        <end position="100"/>
    </location>
</feature>
<dbReference type="InterPro" id="IPR018490">
    <property type="entry name" value="cNMP-bd_dom_sf"/>
</dbReference>
<dbReference type="InterPro" id="IPR000595">
    <property type="entry name" value="cNMP-bd_dom"/>
</dbReference>
<proteinExistence type="predicted"/>
<feature type="compositionally biased region" description="Basic residues" evidence="2">
    <location>
        <begin position="689"/>
        <end position="702"/>
    </location>
</feature>
<dbReference type="SMART" id="SM00100">
    <property type="entry name" value="cNMP"/>
    <property type="match status" value="2"/>
</dbReference>
<keyword evidence="1" id="KW-0175">Coiled coil</keyword>
<comment type="caution">
    <text evidence="4">The sequence shown here is derived from an EMBL/GenBank/DDBJ whole genome shotgun (WGS) entry which is preliminary data.</text>
</comment>
<feature type="coiled-coil region" evidence="1">
    <location>
        <begin position="718"/>
        <end position="752"/>
    </location>
</feature>
<dbReference type="PROSITE" id="PS00889">
    <property type="entry name" value="CNMP_BINDING_2"/>
    <property type="match status" value="1"/>
</dbReference>
<sequence length="940" mass="103572">MTRQTIIHRGYTGDLPPGDHRKTEAVRYRSESAPWPEEPSESSPRPEGDEQSLGSVDSWGMQKHASGVPQTTFDDDDDEEDDTSLDGGQSLSLNSLGLGPMSSLGEQNSVISALSAHSPLHLDGPLSPSRAAAGEDEWIDDESIDDATIQTYSKAAGEQYFPDPDISGQPIQEKLKIQSVHSCFNRPVEYKKTSLFPSWILKSGDWKSMRGIIRNREIMAAFKTHNHLREPAQIDLIRTWLGQHWDMARHLGPRRCTALAKAVQYFEIATDEIIIREGERGYTFYIIIEGEVTIYKRGGAGVPTVDKNSLGMKVGQLGVGKCFGERALTADQYEYRQATVVSSSQPKCKLLVLHKSDYDTILKNYSESVRTEAYKVLKGVNLFSHWSRSRLERVCSMLERREVKAGTVVCQQGDLPDFIYFIVDGEIDVLKEITVSTKNSWPKPGGGKRGIVRSYVNKFKVLQIGPGKYFGEIAIVNNTCRAATCQAKTDCVLLALDKFEFLNLLHKGHAMANVYSQTQGYPNDEDILDLFTALKVQKAQTQAIKENTSGKNGITTGIGDKLKLQKKTAAKHKLPKSYDKRRKSQLGKYTASDVKEFSKKDHKKRVMRATQSALKGKDGLKDIMALAAAEIEAQEETYEDKKQKKEDLREARKTARMTAKMNEGGSATSAAADALAELMGEMEGGGKKMGGKGKRSPKGRGRKASIMMGTEEIFLDPEEEVKRHLAKMQRVKEEAKAEQMVGEAQAQKAKDEKARLPAIPGAAEGIRRYKAEVDNKETHKALMKGHGEISRKIMARNGRIIAAQQLQQEKAGGGNPSPPSPAVTAVSSCDAHLGCQPCLSGGCGWCLGERACVPDEPWMCQGDEDHVGKRTWSQHRECPGVEDPAPQLLEPSEPSGGEAEPVENEPAFELPERWDGSCVDGGCAGQRICDCRADGAHRCS</sequence>
<feature type="compositionally biased region" description="Basic and acidic residues" evidence="2">
    <location>
        <begin position="17"/>
        <end position="30"/>
    </location>
</feature>
<dbReference type="InterPro" id="IPR014710">
    <property type="entry name" value="RmlC-like_jellyroll"/>
</dbReference>
<evidence type="ECO:0000313" key="4">
    <source>
        <dbReference type="EMBL" id="GMI33090.1"/>
    </source>
</evidence>
<dbReference type="PROSITE" id="PS00888">
    <property type="entry name" value="CNMP_BINDING_1"/>
    <property type="match status" value="1"/>
</dbReference>
<dbReference type="Pfam" id="PF00027">
    <property type="entry name" value="cNMP_binding"/>
    <property type="match status" value="2"/>
</dbReference>
<protein>
    <recommendedName>
        <fullName evidence="3">Cyclic nucleotide-binding domain-containing protein</fullName>
    </recommendedName>
</protein>
<feature type="region of interest" description="Disordered" evidence="2">
    <location>
        <begin position="876"/>
        <end position="909"/>
    </location>
</feature>
<gene>
    <name evidence="4" type="ORF">TeGR_g3980</name>
</gene>
<keyword evidence="5" id="KW-1185">Reference proteome</keyword>
<dbReference type="PRINTS" id="PR00103">
    <property type="entry name" value="CAMPKINASE"/>
</dbReference>
<evidence type="ECO:0000256" key="1">
    <source>
        <dbReference type="SAM" id="Coils"/>
    </source>
</evidence>
<reference evidence="4 5" key="1">
    <citation type="journal article" date="2023" name="Commun. Biol.">
        <title>Genome analysis of Parmales, the sister group of diatoms, reveals the evolutionary specialization of diatoms from phago-mixotrophs to photoautotrophs.</title>
        <authorList>
            <person name="Ban H."/>
            <person name="Sato S."/>
            <person name="Yoshikawa S."/>
            <person name="Yamada K."/>
            <person name="Nakamura Y."/>
            <person name="Ichinomiya M."/>
            <person name="Sato N."/>
            <person name="Blanc-Mathieu R."/>
            <person name="Endo H."/>
            <person name="Kuwata A."/>
            <person name="Ogata H."/>
        </authorList>
    </citation>
    <scope>NUCLEOTIDE SEQUENCE [LARGE SCALE GENOMIC DNA]</scope>
</reference>
<feature type="compositionally biased region" description="Low complexity" evidence="2">
    <location>
        <begin position="31"/>
        <end position="45"/>
    </location>
</feature>
<evidence type="ECO:0000256" key="2">
    <source>
        <dbReference type="SAM" id="MobiDB-lite"/>
    </source>
</evidence>
<dbReference type="PANTHER" id="PTHR11635:SF152">
    <property type="entry name" value="CAMP-DEPENDENT PROTEIN KINASE TYPE I REGULATORY SUBUNIT-RELATED"/>
    <property type="match status" value="1"/>
</dbReference>
<name>A0ABQ6MUW9_9STRA</name>
<evidence type="ECO:0000313" key="5">
    <source>
        <dbReference type="Proteomes" id="UP001165060"/>
    </source>
</evidence>
<feature type="domain" description="Cyclic nucleotide-binding" evidence="3">
    <location>
        <begin position="247"/>
        <end position="379"/>
    </location>
</feature>
<feature type="region of interest" description="Disordered" evidence="2">
    <location>
        <begin position="682"/>
        <end position="702"/>
    </location>
</feature>
<dbReference type="PANTHER" id="PTHR11635">
    <property type="entry name" value="CAMP-DEPENDENT PROTEIN KINASE REGULATORY CHAIN"/>
    <property type="match status" value="1"/>
</dbReference>
<feature type="coiled-coil region" evidence="1">
    <location>
        <begin position="624"/>
        <end position="658"/>
    </location>
</feature>
<dbReference type="SUPFAM" id="SSF51206">
    <property type="entry name" value="cAMP-binding domain-like"/>
    <property type="match status" value="2"/>
</dbReference>
<feature type="domain" description="Cyclic nucleotide-binding" evidence="3">
    <location>
        <begin position="382"/>
        <end position="505"/>
    </location>
</feature>
<organism evidence="4 5">
    <name type="scientific">Tetraparma gracilis</name>
    <dbReference type="NCBI Taxonomy" id="2962635"/>
    <lineage>
        <taxon>Eukaryota</taxon>
        <taxon>Sar</taxon>
        <taxon>Stramenopiles</taxon>
        <taxon>Ochrophyta</taxon>
        <taxon>Bolidophyceae</taxon>
        <taxon>Parmales</taxon>
        <taxon>Triparmaceae</taxon>
        <taxon>Tetraparma</taxon>
    </lineage>
</organism>
<feature type="compositionally biased region" description="Low complexity" evidence="2">
    <location>
        <begin position="890"/>
        <end position="899"/>
    </location>
</feature>
<feature type="compositionally biased region" description="Low complexity" evidence="2">
    <location>
        <begin position="85"/>
        <end position="100"/>
    </location>
</feature>
<dbReference type="PROSITE" id="PS50042">
    <property type="entry name" value="CNMP_BINDING_3"/>
    <property type="match status" value="2"/>
</dbReference>
<dbReference type="InterPro" id="IPR018488">
    <property type="entry name" value="cNMP-bd_CS"/>
</dbReference>
<accession>A0ABQ6MUW9</accession>
<dbReference type="CDD" id="cd00038">
    <property type="entry name" value="CAP_ED"/>
    <property type="match status" value="2"/>
</dbReference>